<dbReference type="EMBL" id="JBHSEC010000003">
    <property type="protein sequence ID" value="MFC4409541.1"/>
    <property type="molecule type" value="Genomic_DNA"/>
</dbReference>
<dbReference type="PROSITE" id="PS01040">
    <property type="entry name" value="SBP_BACTERIAL_5"/>
    <property type="match status" value="1"/>
</dbReference>
<evidence type="ECO:0000256" key="1">
    <source>
        <dbReference type="ARBA" id="ARBA00004193"/>
    </source>
</evidence>
<dbReference type="Pfam" id="PF00496">
    <property type="entry name" value="SBP_bac_5"/>
    <property type="match status" value="1"/>
</dbReference>
<protein>
    <submittedName>
        <fullName evidence="8">ABC transporter substrate-binding protein</fullName>
    </submittedName>
</protein>
<evidence type="ECO:0000256" key="4">
    <source>
        <dbReference type="ARBA" id="ARBA00022729"/>
    </source>
</evidence>
<comment type="caution">
    <text evidence="8">The sequence shown here is derived from an EMBL/GenBank/DDBJ whole genome shotgun (WGS) entry which is preliminary data.</text>
</comment>
<dbReference type="PROSITE" id="PS51257">
    <property type="entry name" value="PROKAR_LIPOPROTEIN"/>
    <property type="match status" value="1"/>
</dbReference>
<sequence>MKNKRLLFTFLVVLSLFIAACSDSGQGTTEPSTGGDKGKDEGTVKVEAEENLTLTIAMGTDMLTFDPHNHQTTATEAIHINMYNYLVKNENGTIVPDLAKEWKLVDDHTWEFKLRDDVKFHNGDPFTAADVKYSLERVATDSSLREHPNYKQIESVEIIDDYTVHIKTFEVDPVLLNRVARLGSGMLPSKYIEENGFDYFLENPIGTGPFKFVEWKKDDRVVLERNDDYFNGVNTEWEQVVFRAIPENSTRVAELLTGGVDIATEVPPTDWERIKNNDGTDVVTGPVNRTMMLFLRVTEGYPTSDVKVRQAIDYAIDDQALVDHILGGGGKPTLTRMNPGNFGINEDLFGKYNYDLEKAKSLLKEAGYEKGVEITLHSPNGRYFQDKATVEMIAGMLAQAGITAKLEFMEWGAFVDLRKAEEHKDAYFIALGASLFDAAQALDYYHSERADSINDYKNDEVDKLLDAANVNLNAEEREQQYKRVQEIVAEEVPIVPLFQVYSFYGVNDRLEFEPRVDEMFIIENIKLK</sequence>
<reference evidence="9" key="1">
    <citation type="journal article" date="2019" name="Int. J. Syst. Evol. Microbiol.">
        <title>The Global Catalogue of Microorganisms (GCM) 10K type strain sequencing project: providing services to taxonomists for standard genome sequencing and annotation.</title>
        <authorList>
            <consortium name="The Broad Institute Genomics Platform"/>
            <consortium name="The Broad Institute Genome Sequencing Center for Infectious Disease"/>
            <person name="Wu L."/>
            <person name="Ma J."/>
        </authorList>
    </citation>
    <scope>NUCLEOTIDE SEQUENCE [LARGE SCALE GENOMIC DNA]</scope>
    <source>
        <strain evidence="9">CCUG 59778</strain>
    </source>
</reference>
<evidence type="ECO:0000313" key="9">
    <source>
        <dbReference type="Proteomes" id="UP001595817"/>
    </source>
</evidence>
<comment type="similarity">
    <text evidence="2">Belongs to the bacterial solute-binding protein 5 family.</text>
</comment>
<feature type="compositionally biased region" description="Polar residues" evidence="5">
    <location>
        <begin position="23"/>
        <end position="32"/>
    </location>
</feature>
<keyword evidence="3" id="KW-0813">Transport</keyword>
<dbReference type="InterPro" id="IPR039424">
    <property type="entry name" value="SBP_5"/>
</dbReference>
<evidence type="ECO:0000256" key="3">
    <source>
        <dbReference type="ARBA" id="ARBA00022448"/>
    </source>
</evidence>
<proteinExistence type="inferred from homology"/>
<dbReference type="Proteomes" id="UP001595817">
    <property type="component" value="Unassembled WGS sequence"/>
</dbReference>
<feature type="region of interest" description="Disordered" evidence="5">
    <location>
        <begin position="23"/>
        <end position="43"/>
    </location>
</feature>
<dbReference type="InterPro" id="IPR030678">
    <property type="entry name" value="Peptide/Ni-bd"/>
</dbReference>
<dbReference type="PANTHER" id="PTHR30290:SF9">
    <property type="entry name" value="OLIGOPEPTIDE-BINDING PROTEIN APPA"/>
    <property type="match status" value="1"/>
</dbReference>
<dbReference type="PANTHER" id="PTHR30290">
    <property type="entry name" value="PERIPLASMIC BINDING COMPONENT OF ABC TRANSPORTER"/>
    <property type="match status" value="1"/>
</dbReference>
<dbReference type="PIRSF" id="PIRSF002741">
    <property type="entry name" value="MppA"/>
    <property type="match status" value="1"/>
</dbReference>
<dbReference type="Gene3D" id="3.90.76.10">
    <property type="entry name" value="Dipeptide-binding Protein, Domain 1"/>
    <property type="match status" value="1"/>
</dbReference>
<dbReference type="Gene3D" id="3.10.105.10">
    <property type="entry name" value="Dipeptide-binding Protein, Domain 3"/>
    <property type="match status" value="1"/>
</dbReference>
<gene>
    <name evidence="8" type="ORF">ACFOZY_03710</name>
</gene>
<comment type="subcellular location">
    <subcellularLocation>
        <location evidence="1">Cell membrane</location>
        <topology evidence="1">Lipid-anchor</topology>
    </subcellularLocation>
</comment>
<feature type="chain" id="PRO_5045141576" evidence="6">
    <location>
        <begin position="21"/>
        <end position="528"/>
    </location>
</feature>
<accession>A0ABV8X1C7</accession>
<evidence type="ECO:0000259" key="7">
    <source>
        <dbReference type="Pfam" id="PF00496"/>
    </source>
</evidence>
<evidence type="ECO:0000256" key="6">
    <source>
        <dbReference type="SAM" id="SignalP"/>
    </source>
</evidence>
<keyword evidence="4 6" id="KW-0732">Signal</keyword>
<dbReference type="InterPro" id="IPR000914">
    <property type="entry name" value="SBP_5_dom"/>
</dbReference>
<dbReference type="RefSeq" id="WP_378152398.1">
    <property type="nucleotide sequence ID" value="NZ_JBHSEC010000003.1"/>
</dbReference>
<evidence type="ECO:0000256" key="2">
    <source>
        <dbReference type="ARBA" id="ARBA00005695"/>
    </source>
</evidence>
<evidence type="ECO:0000313" key="8">
    <source>
        <dbReference type="EMBL" id="MFC4409541.1"/>
    </source>
</evidence>
<dbReference type="SUPFAM" id="SSF53850">
    <property type="entry name" value="Periplasmic binding protein-like II"/>
    <property type="match status" value="1"/>
</dbReference>
<feature type="signal peptide" evidence="6">
    <location>
        <begin position="1"/>
        <end position="20"/>
    </location>
</feature>
<evidence type="ECO:0000256" key="5">
    <source>
        <dbReference type="SAM" id="MobiDB-lite"/>
    </source>
</evidence>
<keyword evidence="9" id="KW-1185">Reference proteome</keyword>
<name>A0ABV8X1C7_9LACT</name>
<dbReference type="Gene3D" id="3.40.190.10">
    <property type="entry name" value="Periplasmic binding protein-like II"/>
    <property type="match status" value="1"/>
</dbReference>
<feature type="domain" description="Solute-binding protein family 5" evidence="7">
    <location>
        <begin position="93"/>
        <end position="448"/>
    </location>
</feature>
<dbReference type="InterPro" id="IPR023765">
    <property type="entry name" value="SBP_5_CS"/>
</dbReference>
<dbReference type="CDD" id="cd08498">
    <property type="entry name" value="PBP2_NikA_DppA_OppA_like_2"/>
    <property type="match status" value="1"/>
</dbReference>
<organism evidence="8 9">
    <name type="scientific">Chungangia koreensis</name>
    <dbReference type="NCBI Taxonomy" id="752657"/>
    <lineage>
        <taxon>Bacteria</taxon>
        <taxon>Bacillati</taxon>
        <taxon>Bacillota</taxon>
        <taxon>Bacilli</taxon>
        <taxon>Lactobacillales</taxon>
        <taxon>Chungangia</taxon>
    </lineage>
</organism>